<dbReference type="AlphaFoldDB" id="A0A1C9HZ75"/>
<reference evidence="1" key="2">
    <citation type="journal article" date="2016" name="Front. Microbiol.">
        <title>The Regulatory Protein RosR Affects Rhizobium leguminosarum bv. trifolii Protein Profiles, Cell Surface Properties, and Symbiosis with Clover.</title>
        <authorList>
            <person name="Rachwal K."/>
            <person name="Boguszewska A."/>
            <person name="Kopcinska J."/>
            <person name="Karas M."/>
            <person name="Tchorzewski M."/>
            <person name="Janczarek M."/>
        </authorList>
    </citation>
    <scope>NUCLEOTIDE SEQUENCE</scope>
    <source>
        <strain evidence="1">Rt24.2</strain>
    </source>
</reference>
<protein>
    <submittedName>
        <fullName evidence="1">Uncharacterized protein</fullName>
    </submittedName>
</protein>
<evidence type="ECO:0000313" key="1">
    <source>
        <dbReference type="EMBL" id="AOO91995.1"/>
    </source>
</evidence>
<name>A0A1C9HZ75_RHILT</name>
<proteinExistence type="predicted"/>
<dbReference type="RefSeq" id="WP_131591790.1">
    <property type="nucleotide sequence ID" value="NZ_MAMO01000059.1"/>
</dbReference>
<organism evidence="1">
    <name type="scientific">Rhizobium leguminosarum bv. trifolii</name>
    <dbReference type="NCBI Taxonomy" id="386"/>
    <lineage>
        <taxon>Bacteria</taxon>
        <taxon>Pseudomonadati</taxon>
        <taxon>Pseudomonadota</taxon>
        <taxon>Alphaproteobacteria</taxon>
        <taxon>Hyphomicrobiales</taxon>
        <taxon>Rhizobiaceae</taxon>
        <taxon>Rhizobium/Agrobacterium group</taxon>
        <taxon>Rhizobium</taxon>
    </lineage>
</organism>
<reference evidence="1" key="1">
    <citation type="journal article" date="2015" name="BMC Genomics">
        <title>Transcriptome profiling of a Rhizobium leguminosarum bv. trifolii rosR mutant reveals the role of the transcriptional regulator RosR in motility, synthesis of cell-surface components, and other cellular processes.</title>
        <authorList>
            <person name="Rachwal K."/>
            <person name="Matczynska E."/>
            <person name="Janczarek M."/>
        </authorList>
    </citation>
    <scope>NUCLEOTIDE SEQUENCE</scope>
    <source>
        <strain evidence="1">Rt24.2</strain>
    </source>
</reference>
<dbReference type="EMBL" id="KX489631">
    <property type="protein sequence ID" value="AOO91995.1"/>
    <property type="molecule type" value="Genomic_DNA"/>
</dbReference>
<accession>A0A1C9HZ75</accession>
<sequence>MAENYISPMIPVWVNCRADIGTYAHTRTVEMFLESVALSSLGAIDARMANLRSSDDPVNLFDLADMEELRVATLSALCLSLQAIWEQQLRGYLSGCAEELVADRPGLAEKLMNNDWDFVKRKFFELRGLPFAHFKAHRDLDLLQLLGNYCRHGEGRASKAIRSDFPEFCTHVPASSSLFPGATGTPARVDIVIRVDDLKRFAGAIVSFWTEAEWIYNNSISRKHESTVKAIRKREEELKLAEIKAILT</sequence>